<protein>
    <submittedName>
        <fullName evidence="2">Uncharacterized protein</fullName>
    </submittedName>
</protein>
<keyword evidence="3" id="KW-1185">Reference proteome</keyword>
<evidence type="ECO:0000313" key="3">
    <source>
        <dbReference type="Proteomes" id="UP000243338"/>
    </source>
</evidence>
<name>A0A1I0A129_9EURY</name>
<keyword evidence="1" id="KW-0472">Membrane</keyword>
<gene>
    <name evidence="2" type="ORF">SAMN04488587_1427</name>
</gene>
<feature type="transmembrane region" description="Helical" evidence="1">
    <location>
        <begin position="60"/>
        <end position="78"/>
    </location>
</feature>
<proteinExistence type="predicted"/>
<accession>A0A1I0A129</accession>
<dbReference type="EMBL" id="FOHQ01000003">
    <property type="protein sequence ID" value="SES87746.1"/>
    <property type="molecule type" value="Genomic_DNA"/>
</dbReference>
<organism evidence="2 3">
    <name type="scientific">Methanococcoides vulcani</name>
    <dbReference type="NCBI Taxonomy" id="1353158"/>
    <lineage>
        <taxon>Archaea</taxon>
        <taxon>Methanobacteriati</taxon>
        <taxon>Methanobacteriota</taxon>
        <taxon>Stenosarchaea group</taxon>
        <taxon>Methanomicrobia</taxon>
        <taxon>Methanosarcinales</taxon>
        <taxon>Methanosarcinaceae</taxon>
        <taxon>Methanococcoides</taxon>
    </lineage>
</organism>
<sequence>MKEKYRRGLPFIGALIGGIVAYLLRPSAPLVGQLPFDVVMTRGNNLQGLEKIAIPTAEASFNYIIAGVIIGAILFWIISIQVKE</sequence>
<reference evidence="3" key="1">
    <citation type="submission" date="2016-10" db="EMBL/GenBank/DDBJ databases">
        <authorList>
            <person name="Varghese N."/>
            <person name="Submissions S."/>
        </authorList>
    </citation>
    <scope>NUCLEOTIDE SEQUENCE [LARGE SCALE GENOMIC DNA]</scope>
    <source>
        <strain evidence="3">SLH 33</strain>
    </source>
</reference>
<dbReference type="Proteomes" id="UP000243338">
    <property type="component" value="Unassembled WGS sequence"/>
</dbReference>
<dbReference type="AlphaFoldDB" id="A0A1I0A129"/>
<feature type="transmembrane region" description="Helical" evidence="1">
    <location>
        <begin position="7"/>
        <end position="24"/>
    </location>
</feature>
<keyword evidence="1" id="KW-0812">Transmembrane</keyword>
<dbReference type="RefSeq" id="WP_091689912.1">
    <property type="nucleotide sequence ID" value="NZ_CAAGSJ010000005.1"/>
</dbReference>
<evidence type="ECO:0000313" key="2">
    <source>
        <dbReference type="EMBL" id="SES87746.1"/>
    </source>
</evidence>
<keyword evidence="1" id="KW-1133">Transmembrane helix</keyword>
<evidence type="ECO:0000256" key="1">
    <source>
        <dbReference type="SAM" id="Phobius"/>
    </source>
</evidence>
<dbReference type="OrthoDB" id="141860at2157"/>